<dbReference type="STRING" id="42251.A0A2T6ZT32"/>
<proteinExistence type="predicted"/>
<organism evidence="5 6">
    <name type="scientific">Tuber borchii</name>
    <name type="common">White truffle</name>
    <dbReference type="NCBI Taxonomy" id="42251"/>
    <lineage>
        <taxon>Eukaryota</taxon>
        <taxon>Fungi</taxon>
        <taxon>Dikarya</taxon>
        <taxon>Ascomycota</taxon>
        <taxon>Pezizomycotina</taxon>
        <taxon>Pezizomycetes</taxon>
        <taxon>Pezizales</taxon>
        <taxon>Tuberaceae</taxon>
        <taxon>Tuber</taxon>
    </lineage>
</organism>
<evidence type="ECO:0000313" key="6">
    <source>
        <dbReference type="Proteomes" id="UP000244722"/>
    </source>
</evidence>
<name>A0A2T6ZT32_TUBBO</name>
<dbReference type="GO" id="GO:0003723">
    <property type="term" value="F:RNA binding"/>
    <property type="evidence" value="ECO:0007669"/>
    <property type="project" value="UniProtKB-UniRule"/>
</dbReference>
<gene>
    <name evidence="5" type="ORF">B9Z19DRAFT_1064877</name>
</gene>
<feature type="domain" description="RRM" evidence="4">
    <location>
        <begin position="51"/>
        <end position="131"/>
    </location>
</feature>
<feature type="compositionally biased region" description="Polar residues" evidence="3">
    <location>
        <begin position="1"/>
        <end position="12"/>
    </location>
</feature>
<dbReference type="Gene3D" id="3.30.70.330">
    <property type="match status" value="1"/>
</dbReference>
<evidence type="ECO:0000256" key="3">
    <source>
        <dbReference type="SAM" id="MobiDB-lite"/>
    </source>
</evidence>
<evidence type="ECO:0000256" key="2">
    <source>
        <dbReference type="PROSITE-ProRule" id="PRU00176"/>
    </source>
</evidence>
<dbReference type="EMBL" id="NESQ01000112">
    <property type="protein sequence ID" value="PUU78641.1"/>
    <property type="molecule type" value="Genomic_DNA"/>
</dbReference>
<evidence type="ECO:0000313" key="5">
    <source>
        <dbReference type="EMBL" id="PUU78641.1"/>
    </source>
</evidence>
<sequence>MAPIRMQSTSSPVAVRSAQEAETPTRSASKAPFQAIVLDAVPETPKPADPANLFVKNFDDDIISDPGGLKKLFEPYGPVASAHLAMIPGTNRSIGYGFVAFAKADDAANAKLKLNGSIVGKKRLFVSYVDRKEERTRDLSYILRGRTVFGVMERNLILAISKAHLLVLQITGRGGAPRVLKKGESRYY</sequence>
<dbReference type="AlphaFoldDB" id="A0A2T6ZT32"/>
<accession>A0A2T6ZT32</accession>
<evidence type="ECO:0000259" key="4">
    <source>
        <dbReference type="PROSITE" id="PS50102"/>
    </source>
</evidence>
<dbReference type="InterPro" id="IPR012677">
    <property type="entry name" value="Nucleotide-bd_a/b_plait_sf"/>
</dbReference>
<dbReference type="PANTHER" id="PTHR48027">
    <property type="entry name" value="HETEROGENEOUS NUCLEAR RIBONUCLEOPROTEIN 87F-RELATED"/>
    <property type="match status" value="1"/>
</dbReference>
<dbReference type="Pfam" id="PF00076">
    <property type="entry name" value="RRM_1"/>
    <property type="match status" value="1"/>
</dbReference>
<dbReference type="OrthoDB" id="439808at2759"/>
<protein>
    <recommendedName>
        <fullName evidence="4">RRM domain-containing protein</fullName>
    </recommendedName>
</protein>
<dbReference type="SUPFAM" id="SSF54928">
    <property type="entry name" value="RNA-binding domain, RBD"/>
    <property type="match status" value="1"/>
</dbReference>
<dbReference type="Proteomes" id="UP000244722">
    <property type="component" value="Unassembled WGS sequence"/>
</dbReference>
<dbReference type="InterPro" id="IPR000504">
    <property type="entry name" value="RRM_dom"/>
</dbReference>
<dbReference type="InterPro" id="IPR052462">
    <property type="entry name" value="SLIRP/GR-RBP-like"/>
</dbReference>
<keyword evidence="1 2" id="KW-0694">RNA-binding</keyword>
<comment type="caution">
    <text evidence="5">The sequence shown here is derived from an EMBL/GenBank/DDBJ whole genome shotgun (WGS) entry which is preliminary data.</text>
</comment>
<dbReference type="PROSITE" id="PS50102">
    <property type="entry name" value="RRM"/>
    <property type="match status" value="1"/>
</dbReference>
<dbReference type="InterPro" id="IPR035979">
    <property type="entry name" value="RBD_domain_sf"/>
</dbReference>
<keyword evidence="6" id="KW-1185">Reference proteome</keyword>
<feature type="region of interest" description="Disordered" evidence="3">
    <location>
        <begin position="1"/>
        <end position="28"/>
    </location>
</feature>
<evidence type="ECO:0000256" key="1">
    <source>
        <dbReference type="ARBA" id="ARBA00022884"/>
    </source>
</evidence>
<reference evidence="5 6" key="1">
    <citation type="submission" date="2017-04" db="EMBL/GenBank/DDBJ databases">
        <title>Draft genome sequence of Tuber borchii Vittad., a whitish edible truffle.</title>
        <authorList>
            <consortium name="DOE Joint Genome Institute"/>
            <person name="Murat C."/>
            <person name="Kuo A."/>
            <person name="Barry K.W."/>
            <person name="Clum A."/>
            <person name="Dockter R.B."/>
            <person name="Fauchery L."/>
            <person name="Iotti M."/>
            <person name="Kohler A."/>
            <person name="Labutti K."/>
            <person name="Lindquist E.A."/>
            <person name="Lipzen A."/>
            <person name="Ohm R.A."/>
            <person name="Wang M."/>
            <person name="Grigoriev I.V."/>
            <person name="Zambonelli A."/>
            <person name="Martin F.M."/>
        </authorList>
    </citation>
    <scope>NUCLEOTIDE SEQUENCE [LARGE SCALE GENOMIC DNA]</scope>
    <source>
        <strain evidence="5 6">Tbo3840</strain>
    </source>
</reference>
<dbReference type="SMART" id="SM00360">
    <property type="entry name" value="RRM"/>
    <property type="match status" value="1"/>
</dbReference>